<dbReference type="InterPro" id="IPR013785">
    <property type="entry name" value="Aldolase_TIM"/>
</dbReference>
<dbReference type="GO" id="GO:0005975">
    <property type="term" value="P:carbohydrate metabolic process"/>
    <property type="evidence" value="ECO:0007669"/>
    <property type="project" value="InterPro"/>
</dbReference>
<dbReference type="OrthoDB" id="5796153at2759"/>
<name>A0A0T6AZB3_9SCAR</name>
<dbReference type="InterPro" id="IPR018155">
    <property type="entry name" value="Hyaluronidase"/>
</dbReference>
<evidence type="ECO:0000256" key="2">
    <source>
        <dbReference type="ARBA" id="ARBA00023157"/>
    </source>
</evidence>
<comment type="caution">
    <text evidence="4">The sequence shown here is derived from an EMBL/GenBank/DDBJ whole genome shotgun (WGS) entry which is preliminary data.</text>
</comment>
<dbReference type="Proteomes" id="UP000051574">
    <property type="component" value="Unassembled WGS sequence"/>
</dbReference>
<dbReference type="InterPro" id="IPR017853">
    <property type="entry name" value="GH"/>
</dbReference>
<feature type="non-terminal residue" evidence="4">
    <location>
        <position position="103"/>
    </location>
</feature>
<gene>
    <name evidence="4" type="ORF">AMK59_6852</name>
</gene>
<feature type="chain" id="PRO_5006668233" evidence="3">
    <location>
        <begin position="20"/>
        <end position="103"/>
    </location>
</feature>
<keyword evidence="4" id="KW-0378">Hydrolase</keyword>
<dbReference type="InterPro" id="IPR001329">
    <property type="entry name" value="Venom_Hyaluronidase"/>
</dbReference>
<sequence length="103" mass="11939">MRLIFKIILILQCYSNVRNSVLIESHVNDFPVYWNIPSFQCKPHNIFFSDIAKKFNIIQNKNDSFRGEEIVILYDPGNFPAILENVQTKELILRNGGVPQEGN</sequence>
<dbReference type="EMBL" id="LJIG01022492">
    <property type="protein sequence ID" value="KRT80292.1"/>
    <property type="molecule type" value="Genomic_DNA"/>
</dbReference>
<evidence type="ECO:0000256" key="1">
    <source>
        <dbReference type="ARBA" id="ARBA00008871"/>
    </source>
</evidence>
<protein>
    <submittedName>
        <fullName evidence="4">Glycoside hydrolase</fullName>
    </submittedName>
</protein>
<accession>A0A0T6AZB3</accession>
<organism evidence="4 5">
    <name type="scientific">Oryctes borbonicus</name>
    <dbReference type="NCBI Taxonomy" id="1629725"/>
    <lineage>
        <taxon>Eukaryota</taxon>
        <taxon>Metazoa</taxon>
        <taxon>Ecdysozoa</taxon>
        <taxon>Arthropoda</taxon>
        <taxon>Hexapoda</taxon>
        <taxon>Insecta</taxon>
        <taxon>Pterygota</taxon>
        <taxon>Neoptera</taxon>
        <taxon>Endopterygota</taxon>
        <taxon>Coleoptera</taxon>
        <taxon>Polyphaga</taxon>
        <taxon>Scarabaeiformia</taxon>
        <taxon>Scarabaeidae</taxon>
        <taxon>Dynastinae</taxon>
        <taxon>Oryctes</taxon>
    </lineage>
</organism>
<evidence type="ECO:0000313" key="5">
    <source>
        <dbReference type="Proteomes" id="UP000051574"/>
    </source>
</evidence>
<feature type="signal peptide" evidence="3">
    <location>
        <begin position="1"/>
        <end position="19"/>
    </location>
</feature>
<reference evidence="4 5" key="1">
    <citation type="submission" date="2015-09" db="EMBL/GenBank/DDBJ databases">
        <title>Draft genome of the scarab beetle Oryctes borbonicus.</title>
        <authorList>
            <person name="Meyer J.M."/>
            <person name="Markov G.V."/>
            <person name="Baskaran P."/>
            <person name="Herrmann M."/>
            <person name="Sommer R.J."/>
            <person name="Roedelsperger C."/>
        </authorList>
    </citation>
    <scope>NUCLEOTIDE SEQUENCE [LARGE SCALE GENOMIC DNA]</scope>
    <source>
        <strain evidence="4">OB123</strain>
        <tissue evidence="4">Whole animal</tissue>
    </source>
</reference>
<keyword evidence="2" id="KW-1015">Disulfide bond</keyword>
<dbReference type="AlphaFoldDB" id="A0A0T6AZB3"/>
<proteinExistence type="inferred from homology"/>
<keyword evidence="5" id="KW-1185">Reference proteome</keyword>
<dbReference type="PRINTS" id="PR00847">
    <property type="entry name" value="HYALURONDASE"/>
</dbReference>
<keyword evidence="3" id="KW-0732">Signal</keyword>
<dbReference type="GO" id="GO:0006952">
    <property type="term" value="P:defense response"/>
    <property type="evidence" value="ECO:0007669"/>
    <property type="project" value="InterPro"/>
</dbReference>
<dbReference type="GO" id="GO:0004415">
    <property type="term" value="F:hyalurononglucosaminidase activity"/>
    <property type="evidence" value="ECO:0007669"/>
    <property type="project" value="InterPro"/>
</dbReference>
<dbReference type="SUPFAM" id="SSF51445">
    <property type="entry name" value="(Trans)glycosidases"/>
    <property type="match status" value="1"/>
</dbReference>
<comment type="similarity">
    <text evidence="1">Belongs to the glycosyl hydrolase 56 family.</text>
</comment>
<evidence type="ECO:0000313" key="4">
    <source>
        <dbReference type="EMBL" id="KRT80292.1"/>
    </source>
</evidence>
<dbReference type="Pfam" id="PF01630">
    <property type="entry name" value="Glyco_hydro_56"/>
    <property type="match status" value="1"/>
</dbReference>
<evidence type="ECO:0000256" key="3">
    <source>
        <dbReference type="SAM" id="SignalP"/>
    </source>
</evidence>
<dbReference type="Gene3D" id="3.20.20.70">
    <property type="entry name" value="Aldolase class I"/>
    <property type="match status" value="1"/>
</dbReference>